<gene>
    <name evidence="1" type="ORF">SCHPADRAFT_700987</name>
</gene>
<dbReference type="Proteomes" id="UP000053477">
    <property type="component" value="Unassembled WGS sequence"/>
</dbReference>
<evidence type="ECO:0000313" key="2">
    <source>
        <dbReference type="Proteomes" id="UP000053477"/>
    </source>
</evidence>
<dbReference type="AlphaFoldDB" id="A0A0H2R2R3"/>
<keyword evidence="2" id="KW-1185">Reference proteome</keyword>
<evidence type="ECO:0000313" key="1">
    <source>
        <dbReference type="EMBL" id="KLO06089.1"/>
    </source>
</evidence>
<organism evidence="1 2">
    <name type="scientific">Schizopora paradoxa</name>
    <dbReference type="NCBI Taxonomy" id="27342"/>
    <lineage>
        <taxon>Eukaryota</taxon>
        <taxon>Fungi</taxon>
        <taxon>Dikarya</taxon>
        <taxon>Basidiomycota</taxon>
        <taxon>Agaricomycotina</taxon>
        <taxon>Agaricomycetes</taxon>
        <taxon>Hymenochaetales</taxon>
        <taxon>Schizoporaceae</taxon>
        <taxon>Schizopora</taxon>
    </lineage>
</organism>
<dbReference type="InParanoid" id="A0A0H2R2R3"/>
<reference evidence="1 2" key="1">
    <citation type="submission" date="2015-04" db="EMBL/GenBank/DDBJ databases">
        <title>Complete genome sequence of Schizopora paradoxa KUC8140, a cosmopolitan wood degrader in East Asia.</title>
        <authorList>
            <consortium name="DOE Joint Genome Institute"/>
            <person name="Min B."/>
            <person name="Park H."/>
            <person name="Jang Y."/>
            <person name="Kim J.-J."/>
            <person name="Kim K.H."/>
            <person name="Pangilinan J."/>
            <person name="Lipzen A."/>
            <person name="Riley R."/>
            <person name="Grigoriev I.V."/>
            <person name="Spatafora J.W."/>
            <person name="Choi I.-G."/>
        </authorList>
    </citation>
    <scope>NUCLEOTIDE SEQUENCE [LARGE SCALE GENOMIC DNA]</scope>
    <source>
        <strain evidence="1 2">KUC8140</strain>
    </source>
</reference>
<dbReference type="EMBL" id="KQ086238">
    <property type="protein sequence ID" value="KLO06089.1"/>
    <property type="molecule type" value="Genomic_DNA"/>
</dbReference>
<name>A0A0H2R2R3_9AGAM</name>
<dbReference type="PROSITE" id="PS51257">
    <property type="entry name" value="PROKAR_LIPOPROTEIN"/>
    <property type="match status" value="1"/>
</dbReference>
<sequence>MPRCLDSIHLLSSYRRVFTAIVAISLGACACSSSSLSCFSPFIQVSIISEKHILRHFPWEYSLIRHRVHFSALRSVADFMLCSTLRNRILYRGFHRRQTNHVLHSFTD</sequence>
<proteinExistence type="predicted"/>
<accession>A0A0H2R2R3</accession>
<protein>
    <submittedName>
        <fullName evidence="1">Uncharacterized protein</fullName>
    </submittedName>
</protein>